<reference evidence="1 2" key="1">
    <citation type="submission" date="2019-12" db="EMBL/GenBank/DDBJ databases">
        <authorList>
            <person name="Dong K."/>
        </authorList>
    </citation>
    <scope>NUCLEOTIDE SEQUENCE [LARGE SCALE GENOMIC DNA]</scope>
    <source>
        <strain evidence="1 2">JCM 31225</strain>
    </source>
</reference>
<dbReference type="Gene3D" id="3.40.50.20">
    <property type="match status" value="1"/>
</dbReference>
<proteinExistence type="predicted"/>
<dbReference type="OrthoDB" id="707775at2"/>
<dbReference type="RefSeq" id="WP_160369171.1">
    <property type="nucleotide sequence ID" value="NZ_WSQA01000006.1"/>
</dbReference>
<comment type="caution">
    <text evidence="1">The sequence shown here is derived from an EMBL/GenBank/DDBJ whole genome shotgun (WGS) entry which is preliminary data.</text>
</comment>
<protein>
    <submittedName>
        <fullName evidence="1">Uncharacterized protein</fullName>
    </submittedName>
</protein>
<dbReference type="AlphaFoldDB" id="A0A6N8L0B9"/>
<gene>
    <name evidence="1" type="ORF">GQF63_10475</name>
</gene>
<organism evidence="1 2">
    <name type="scientific">Sphingobacterium humi</name>
    <dbReference type="NCBI Taxonomy" id="1796905"/>
    <lineage>
        <taxon>Bacteria</taxon>
        <taxon>Pseudomonadati</taxon>
        <taxon>Bacteroidota</taxon>
        <taxon>Sphingobacteriia</taxon>
        <taxon>Sphingobacteriales</taxon>
        <taxon>Sphingobacteriaceae</taxon>
        <taxon>Sphingobacterium</taxon>
    </lineage>
</organism>
<dbReference type="Proteomes" id="UP000435036">
    <property type="component" value="Unassembled WGS sequence"/>
</dbReference>
<sequence>MQKIIITYGTRPLAQRVAQAIGEQLQVQFATSEQVPSILQAKYLQIPTAANPTFAHELLKCCLDQQANYLLPLGFREMESLAEAALLFEEYGIQLLSPTLDELKALFVLPNPAKEVEIQIIALGKNLLNQQDVAYPGSGLLAFSDEGEEFALCTV</sequence>
<name>A0A6N8L0B9_9SPHI</name>
<evidence type="ECO:0000313" key="2">
    <source>
        <dbReference type="Proteomes" id="UP000435036"/>
    </source>
</evidence>
<keyword evidence="2" id="KW-1185">Reference proteome</keyword>
<evidence type="ECO:0000313" key="1">
    <source>
        <dbReference type="EMBL" id="MVZ62449.1"/>
    </source>
</evidence>
<dbReference type="EMBL" id="WSQA01000006">
    <property type="protein sequence ID" value="MVZ62449.1"/>
    <property type="molecule type" value="Genomic_DNA"/>
</dbReference>
<accession>A0A6N8L0B9</accession>